<evidence type="ECO:0000313" key="1">
    <source>
        <dbReference type="EMBL" id="KAF1961600.1"/>
    </source>
</evidence>
<proteinExistence type="predicted"/>
<sequence>LRIPNLTLKPYSRGPGGFDGYPDRMGWTSEEVTGHNAFGARSAEQTQSFFQNWLFFGCAIEILSISGIDVCNSDLCDETGQFVSTRRLPGLIRQWRTKVQQLGGKSSGTHIEWAMKTALILKRVSEFVDAYCLPYYGARRTAKLGGASSPVSELTWISIIAMGQTLGEAMISYYDIVRTGNHWGASRLLKQRLLDNGWCPVDVERTMTDIGIDGHYYLSLMERAESHISHKDCNKSQCTAHIATYRQKHVCESCQCGEGIQSNVSATMAIIEEEGHVPVVRWDAQSRRLVNTSSRLIRRGFADPPFVAISHV</sequence>
<accession>A0A6A5UB90</accession>
<evidence type="ECO:0008006" key="3">
    <source>
        <dbReference type="Google" id="ProtNLM"/>
    </source>
</evidence>
<dbReference type="EMBL" id="ML976980">
    <property type="protein sequence ID" value="KAF1961600.1"/>
    <property type="molecule type" value="Genomic_DNA"/>
</dbReference>
<evidence type="ECO:0000313" key="2">
    <source>
        <dbReference type="Proteomes" id="UP000800035"/>
    </source>
</evidence>
<dbReference type="OrthoDB" id="2426273at2759"/>
<dbReference type="PANTHER" id="PTHR39596:SF3">
    <property type="entry name" value="HETEROKARYON INCOMPATIBILITY DOMAIN-CONTAINING PROTEIN"/>
    <property type="match status" value="1"/>
</dbReference>
<keyword evidence="2" id="KW-1185">Reference proteome</keyword>
<dbReference type="PANTHER" id="PTHR39596">
    <property type="match status" value="1"/>
</dbReference>
<name>A0A6A5UB90_9PLEO</name>
<organism evidence="1 2">
    <name type="scientific">Byssothecium circinans</name>
    <dbReference type="NCBI Taxonomy" id="147558"/>
    <lineage>
        <taxon>Eukaryota</taxon>
        <taxon>Fungi</taxon>
        <taxon>Dikarya</taxon>
        <taxon>Ascomycota</taxon>
        <taxon>Pezizomycotina</taxon>
        <taxon>Dothideomycetes</taxon>
        <taxon>Pleosporomycetidae</taxon>
        <taxon>Pleosporales</taxon>
        <taxon>Massarineae</taxon>
        <taxon>Massarinaceae</taxon>
        <taxon>Byssothecium</taxon>
    </lineage>
</organism>
<protein>
    <recommendedName>
        <fullName evidence="3">Heterokaryon incompatibility domain-containing protein</fullName>
    </recommendedName>
</protein>
<reference evidence="1" key="1">
    <citation type="journal article" date="2020" name="Stud. Mycol.">
        <title>101 Dothideomycetes genomes: a test case for predicting lifestyles and emergence of pathogens.</title>
        <authorList>
            <person name="Haridas S."/>
            <person name="Albert R."/>
            <person name="Binder M."/>
            <person name="Bloem J."/>
            <person name="Labutti K."/>
            <person name="Salamov A."/>
            <person name="Andreopoulos B."/>
            <person name="Baker S."/>
            <person name="Barry K."/>
            <person name="Bills G."/>
            <person name="Bluhm B."/>
            <person name="Cannon C."/>
            <person name="Castanera R."/>
            <person name="Culley D."/>
            <person name="Daum C."/>
            <person name="Ezra D."/>
            <person name="Gonzalez J."/>
            <person name="Henrissat B."/>
            <person name="Kuo A."/>
            <person name="Liang C."/>
            <person name="Lipzen A."/>
            <person name="Lutzoni F."/>
            <person name="Magnuson J."/>
            <person name="Mondo S."/>
            <person name="Nolan M."/>
            <person name="Ohm R."/>
            <person name="Pangilinan J."/>
            <person name="Park H.-J."/>
            <person name="Ramirez L."/>
            <person name="Alfaro M."/>
            <person name="Sun H."/>
            <person name="Tritt A."/>
            <person name="Yoshinaga Y."/>
            <person name="Zwiers L.-H."/>
            <person name="Turgeon B."/>
            <person name="Goodwin S."/>
            <person name="Spatafora J."/>
            <person name="Crous P."/>
            <person name="Grigoriev I."/>
        </authorList>
    </citation>
    <scope>NUCLEOTIDE SEQUENCE</scope>
    <source>
        <strain evidence="1">CBS 675.92</strain>
    </source>
</reference>
<gene>
    <name evidence="1" type="ORF">CC80DRAFT_401601</name>
</gene>
<feature type="non-terminal residue" evidence="1">
    <location>
        <position position="1"/>
    </location>
</feature>
<dbReference type="AlphaFoldDB" id="A0A6A5UB90"/>
<dbReference type="Proteomes" id="UP000800035">
    <property type="component" value="Unassembled WGS sequence"/>
</dbReference>